<evidence type="ECO:0000313" key="1">
    <source>
        <dbReference type="EMBL" id="VFU56916.1"/>
    </source>
</evidence>
<sequence length="130" mass="14907">MLAAAIRSALGYPVFTVGTITGTPEYMFELIWKHSPIQEMWTFEADETRSKQESSSLTSRFPTTLQPGSYFIWRERQKTDSVPPWPENLWRNANGTGVFIPQIVNCFRSINGFMWIARRTNNGKWSPADG</sequence>
<name>A0A6N2MR97_SALVM</name>
<organism evidence="1">
    <name type="scientific">Salix viminalis</name>
    <name type="common">Common osier</name>
    <name type="synonym">Basket willow</name>
    <dbReference type="NCBI Taxonomy" id="40686"/>
    <lineage>
        <taxon>Eukaryota</taxon>
        <taxon>Viridiplantae</taxon>
        <taxon>Streptophyta</taxon>
        <taxon>Embryophyta</taxon>
        <taxon>Tracheophyta</taxon>
        <taxon>Spermatophyta</taxon>
        <taxon>Magnoliopsida</taxon>
        <taxon>eudicotyledons</taxon>
        <taxon>Gunneridae</taxon>
        <taxon>Pentapetalae</taxon>
        <taxon>rosids</taxon>
        <taxon>fabids</taxon>
        <taxon>Malpighiales</taxon>
        <taxon>Salicaceae</taxon>
        <taxon>Saliceae</taxon>
        <taxon>Salix</taxon>
    </lineage>
</organism>
<proteinExistence type="predicted"/>
<dbReference type="AlphaFoldDB" id="A0A6N2MR97"/>
<dbReference type="EMBL" id="CAADRP010001930">
    <property type="protein sequence ID" value="VFU56916.1"/>
    <property type="molecule type" value="Genomic_DNA"/>
</dbReference>
<gene>
    <name evidence="1" type="ORF">SVIM_LOCUS410848</name>
</gene>
<accession>A0A6N2MR97</accession>
<reference evidence="1" key="1">
    <citation type="submission" date="2019-03" db="EMBL/GenBank/DDBJ databases">
        <authorList>
            <person name="Mank J."/>
            <person name="Almeida P."/>
        </authorList>
    </citation>
    <scope>NUCLEOTIDE SEQUENCE</scope>
    <source>
        <strain evidence="1">78183</strain>
    </source>
</reference>
<protein>
    <submittedName>
        <fullName evidence="1">Uncharacterized protein</fullName>
    </submittedName>
</protein>